<reference evidence="4" key="1">
    <citation type="thesis" date="2020" institute="ProQuest LLC" country="789 East Eisenhower Parkway, Ann Arbor, MI, USA">
        <title>Comparative Genomics and Chromosome Evolution.</title>
        <authorList>
            <person name="Mudd A.B."/>
        </authorList>
    </citation>
    <scope>NUCLEOTIDE SEQUENCE</scope>
    <source>
        <strain evidence="4">Female2</strain>
        <tissue evidence="4">Blood</tissue>
    </source>
</reference>
<dbReference type="Proteomes" id="UP000812440">
    <property type="component" value="Unassembled WGS sequence"/>
</dbReference>
<feature type="non-terminal residue" evidence="4">
    <location>
        <position position="225"/>
    </location>
</feature>
<name>A0A8T2IBA1_9PIPI</name>
<organism evidence="4 5">
    <name type="scientific">Hymenochirus boettgeri</name>
    <name type="common">Congo dwarf clawed frog</name>
    <dbReference type="NCBI Taxonomy" id="247094"/>
    <lineage>
        <taxon>Eukaryota</taxon>
        <taxon>Metazoa</taxon>
        <taxon>Chordata</taxon>
        <taxon>Craniata</taxon>
        <taxon>Vertebrata</taxon>
        <taxon>Euteleostomi</taxon>
        <taxon>Amphibia</taxon>
        <taxon>Batrachia</taxon>
        <taxon>Anura</taxon>
        <taxon>Pipoidea</taxon>
        <taxon>Pipidae</taxon>
        <taxon>Pipinae</taxon>
        <taxon>Hymenochirus</taxon>
    </lineage>
</organism>
<evidence type="ECO:0000313" key="4">
    <source>
        <dbReference type="EMBL" id="KAG8429242.1"/>
    </source>
</evidence>
<keyword evidence="5" id="KW-1185">Reference proteome</keyword>
<feature type="region of interest" description="Disordered" evidence="2">
    <location>
        <begin position="38"/>
        <end position="71"/>
    </location>
</feature>
<proteinExistence type="predicted"/>
<feature type="coiled-coil region" evidence="1">
    <location>
        <begin position="75"/>
        <end position="150"/>
    </location>
</feature>
<evidence type="ECO:0000256" key="2">
    <source>
        <dbReference type="SAM" id="MobiDB-lite"/>
    </source>
</evidence>
<dbReference type="Pfam" id="PF25966">
    <property type="entry name" value="Myo5a"/>
    <property type="match status" value="1"/>
</dbReference>
<keyword evidence="1" id="KW-0175">Coiled coil</keyword>
<accession>A0A8T2IBA1</accession>
<evidence type="ECO:0000259" key="3">
    <source>
        <dbReference type="Pfam" id="PF25966"/>
    </source>
</evidence>
<dbReference type="OrthoDB" id="6108017at2759"/>
<dbReference type="AlphaFoldDB" id="A0A8T2IBA1"/>
<dbReference type="EMBL" id="JAACNH010010754">
    <property type="protein sequence ID" value="KAG8429242.1"/>
    <property type="molecule type" value="Genomic_DNA"/>
</dbReference>
<evidence type="ECO:0000256" key="1">
    <source>
        <dbReference type="SAM" id="Coils"/>
    </source>
</evidence>
<comment type="caution">
    <text evidence="4">The sequence shown here is derived from an EMBL/GenBank/DDBJ whole genome shotgun (WGS) entry which is preliminary data.</text>
</comment>
<feature type="domain" description="Unconventional myosin-Va/b" evidence="3">
    <location>
        <begin position="66"/>
        <end position="192"/>
    </location>
</feature>
<gene>
    <name evidence="4" type="ORF">GDO86_017956</name>
</gene>
<sequence length="225" mass="26409">MEKRFIEETKQLELELNDERLRYQNLLNEFSRLEERYDDLRDEMNTMSPPKPGHKRRDSTPQQPADRKPLDMSLFLKLQKRVKELEQEKQLLQDDLDKKEEQILKAKTAESKPPARGTELEYESLKRQELESENKKLKNELNELRKAITEKASPDATGPSSPVYKVLMEQMTSVSEELEVRKEEVLILRSQLDTMTDSMALSEDVQKMKDKREIAQAIIGMKETN</sequence>
<dbReference type="InterPro" id="IPR058662">
    <property type="entry name" value="Myo5a/b_dom"/>
</dbReference>
<evidence type="ECO:0000313" key="5">
    <source>
        <dbReference type="Proteomes" id="UP000812440"/>
    </source>
</evidence>
<protein>
    <recommendedName>
        <fullName evidence="3">Unconventional myosin-Va/b domain-containing protein</fullName>
    </recommendedName>
</protein>